<dbReference type="PANTHER" id="PTHR35184">
    <property type="entry name" value="YALI0C10208P"/>
    <property type="match status" value="1"/>
</dbReference>
<organism evidence="2 3">
    <name type="scientific">Sphaceloma murrayae</name>
    <dbReference type="NCBI Taxonomy" id="2082308"/>
    <lineage>
        <taxon>Eukaryota</taxon>
        <taxon>Fungi</taxon>
        <taxon>Dikarya</taxon>
        <taxon>Ascomycota</taxon>
        <taxon>Pezizomycotina</taxon>
        <taxon>Dothideomycetes</taxon>
        <taxon>Dothideomycetidae</taxon>
        <taxon>Myriangiales</taxon>
        <taxon>Elsinoaceae</taxon>
        <taxon>Sphaceloma</taxon>
    </lineage>
</organism>
<evidence type="ECO:0000313" key="3">
    <source>
        <dbReference type="Proteomes" id="UP000243797"/>
    </source>
</evidence>
<keyword evidence="1" id="KW-0472">Membrane</keyword>
<feature type="transmembrane region" description="Helical" evidence="1">
    <location>
        <begin position="273"/>
        <end position="292"/>
    </location>
</feature>
<proteinExistence type="predicted"/>
<feature type="transmembrane region" description="Helical" evidence="1">
    <location>
        <begin position="132"/>
        <end position="153"/>
    </location>
</feature>
<keyword evidence="1" id="KW-1133">Transmembrane helix</keyword>
<gene>
    <name evidence="2" type="ORF">CAC42_5338</name>
</gene>
<feature type="transmembrane region" description="Helical" evidence="1">
    <location>
        <begin position="222"/>
        <end position="242"/>
    </location>
</feature>
<protein>
    <submittedName>
        <fullName evidence="2">La-related protein 1</fullName>
    </submittedName>
</protein>
<sequence length="408" mass="45476">MGLQRRAGPYEPETQLLGGRPSVVPDVPISAVLLFLFLVTGISSFVIFIRNKKNNHKFVVNGALFGFSKIRICTFSLRMAWALHPTSIELGIASSVFVYAGTIILFGINLIFAQRIVRAQHPVFGWSRGFKLAFILLFAITILTLIAIIVAVLQTFFTLDIRTHEIDRDIQLYGLTCFSAIAFLPSVTVLISTLTGMLPSVRRKRMAEPTDKFGEGSMRTKIWICVAASLILTLGAAFRTGANFAPPTPNLGIDPPGPDVPLPVPTPWYLSKASFYAFNFATELIVIGLWLISRVDKSFYVPDKADGVYHPHPAPRQYPHEIGLSKTWSVQAFHDLAQDKEEALIPQSSNEKDLDMSQFQFDTLDLVFEEPDDVVSSRNSVMTSSTKETRRTRGSWQVEGPHQVLRFV</sequence>
<feature type="transmembrane region" description="Helical" evidence="1">
    <location>
        <begin position="173"/>
        <end position="201"/>
    </location>
</feature>
<dbReference type="STRING" id="2082308.A0A2K1QUV6"/>
<feature type="transmembrane region" description="Helical" evidence="1">
    <location>
        <begin position="27"/>
        <end position="49"/>
    </location>
</feature>
<dbReference type="OrthoDB" id="3357002at2759"/>
<dbReference type="PANTHER" id="PTHR35184:SF1">
    <property type="entry name" value="INTEGRAL MEMBRANE PROTEIN"/>
    <property type="match status" value="1"/>
</dbReference>
<evidence type="ECO:0000313" key="2">
    <source>
        <dbReference type="EMBL" id="PNS18799.1"/>
    </source>
</evidence>
<keyword evidence="3" id="KW-1185">Reference proteome</keyword>
<name>A0A2K1QUV6_9PEZI</name>
<dbReference type="AlphaFoldDB" id="A0A2K1QUV6"/>
<feature type="transmembrane region" description="Helical" evidence="1">
    <location>
        <begin position="92"/>
        <end position="112"/>
    </location>
</feature>
<dbReference type="Proteomes" id="UP000243797">
    <property type="component" value="Unassembled WGS sequence"/>
</dbReference>
<comment type="caution">
    <text evidence="2">The sequence shown here is derived from an EMBL/GenBank/DDBJ whole genome shotgun (WGS) entry which is preliminary data.</text>
</comment>
<keyword evidence="1" id="KW-0812">Transmembrane</keyword>
<dbReference type="InParanoid" id="A0A2K1QUV6"/>
<accession>A0A2K1QUV6</accession>
<feature type="transmembrane region" description="Helical" evidence="1">
    <location>
        <begin position="58"/>
        <end position="80"/>
    </location>
</feature>
<dbReference type="EMBL" id="NKHZ01000039">
    <property type="protein sequence ID" value="PNS18799.1"/>
    <property type="molecule type" value="Genomic_DNA"/>
</dbReference>
<reference evidence="2 3" key="1">
    <citation type="submission" date="2017-06" db="EMBL/GenBank/DDBJ databases">
        <title>Draft genome sequence of a variant of Elsinoe murrayae.</title>
        <authorList>
            <person name="Cheng Q."/>
        </authorList>
    </citation>
    <scope>NUCLEOTIDE SEQUENCE [LARGE SCALE GENOMIC DNA]</scope>
    <source>
        <strain evidence="2 3">CQ-2017a</strain>
    </source>
</reference>
<evidence type="ECO:0000256" key="1">
    <source>
        <dbReference type="SAM" id="Phobius"/>
    </source>
</evidence>